<name>A0A833RM73_9HYME</name>
<reference evidence="1" key="1">
    <citation type="submission" date="2019-11" db="EMBL/GenBank/DDBJ databases">
        <title>The nuclear and mitochondrial genomes of Frieseomelitta varia - a highly eusocial stingless bee (Meliponini) with a permanently sterile worker caste.</title>
        <authorList>
            <person name="Freitas F.C.P."/>
            <person name="Lourenco A.P."/>
            <person name="Nunes F.M.F."/>
            <person name="Paschoal A.R."/>
            <person name="Abreu F.C.P."/>
            <person name="Barbin F.O."/>
            <person name="Bataglia L."/>
            <person name="Cardoso-Junior C.A.M."/>
            <person name="Cervoni M.S."/>
            <person name="Silva S.R."/>
            <person name="Dalarmi F."/>
            <person name="Del Lama M.A."/>
            <person name="Depintor T.S."/>
            <person name="Ferreira K.M."/>
            <person name="Goria P.S."/>
            <person name="Jaskot M.C."/>
            <person name="Lago D.C."/>
            <person name="Luna-Lucena D."/>
            <person name="Moda L.M."/>
            <person name="Nascimento L."/>
            <person name="Pedrino M."/>
            <person name="Rabico F.O."/>
            <person name="Sanches F.C."/>
            <person name="Santos D.E."/>
            <person name="Santos C.G."/>
            <person name="Vieira J."/>
            <person name="Lopes T.F."/>
            <person name="Barchuk A.R."/>
            <person name="Hartfelder K."/>
            <person name="Simoes Z.L.P."/>
            <person name="Bitondi M.M.G."/>
            <person name="Pinheiro D.G."/>
        </authorList>
    </citation>
    <scope>NUCLEOTIDE SEQUENCE</scope>
    <source>
        <strain evidence="1">USP_RPSP 00005682</strain>
        <tissue evidence="1">Whole individual</tissue>
    </source>
</reference>
<gene>
    <name evidence="1" type="ORF">E2986_13988</name>
</gene>
<protein>
    <submittedName>
        <fullName evidence="1">Uncharacterized protein</fullName>
    </submittedName>
</protein>
<evidence type="ECO:0000313" key="2">
    <source>
        <dbReference type="Proteomes" id="UP000655588"/>
    </source>
</evidence>
<sequence length="80" mass="9111">MNLIKRTNKICKQPFPINIDNRKGKECNMSGNAEVSDTIGYDTAVDVRQLAITRVMFLVNPVDLIFLLNNIYNVSSYATW</sequence>
<evidence type="ECO:0000313" key="1">
    <source>
        <dbReference type="EMBL" id="KAF3421898.1"/>
    </source>
</evidence>
<accession>A0A833RM73</accession>
<dbReference type="AlphaFoldDB" id="A0A833RM73"/>
<organism evidence="1 2">
    <name type="scientific">Frieseomelitta varia</name>
    <dbReference type="NCBI Taxonomy" id="561572"/>
    <lineage>
        <taxon>Eukaryota</taxon>
        <taxon>Metazoa</taxon>
        <taxon>Ecdysozoa</taxon>
        <taxon>Arthropoda</taxon>
        <taxon>Hexapoda</taxon>
        <taxon>Insecta</taxon>
        <taxon>Pterygota</taxon>
        <taxon>Neoptera</taxon>
        <taxon>Endopterygota</taxon>
        <taxon>Hymenoptera</taxon>
        <taxon>Apocrita</taxon>
        <taxon>Aculeata</taxon>
        <taxon>Apoidea</taxon>
        <taxon>Anthophila</taxon>
        <taxon>Apidae</taxon>
        <taxon>Frieseomelitta</taxon>
    </lineage>
</organism>
<keyword evidence="2" id="KW-1185">Reference proteome</keyword>
<proteinExistence type="predicted"/>
<dbReference type="EMBL" id="WNWW01000798">
    <property type="protein sequence ID" value="KAF3421898.1"/>
    <property type="molecule type" value="Genomic_DNA"/>
</dbReference>
<comment type="caution">
    <text evidence="1">The sequence shown here is derived from an EMBL/GenBank/DDBJ whole genome shotgun (WGS) entry which is preliminary data.</text>
</comment>
<dbReference type="Proteomes" id="UP000655588">
    <property type="component" value="Unassembled WGS sequence"/>
</dbReference>